<feature type="signal peptide" evidence="3">
    <location>
        <begin position="1"/>
        <end position="22"/>
    </location>
</feature>
<sequence length="297" mass="31003">MLNLRNLAWTAFLFASYSCSQATQSLTSLDTSICNVGSPLTTFSACNYLNDQLNYCAGPQVASGAPFVSCYCNQKVFNAFYDCESEYRLCLLNDYFDGDAQNLISLWNSACDDAITFSPTTPVLSTLTSTYDVGYCTTAQSACAVEEVALSSCSVNYLGKDDQKFSSCFCAPSFLSAQYTCGFLGNVSCQQVPATLTNLVGYSYCSNFMSVLGGSSGSVPASVSANSTGTSSASHSTAHLSSSASSTFSITTPALPGSSSAGGPSAPTSTRNSADRRNLSGATVLSAAVFLILVLIL</sequence>
<dbReference type="Proteomes" id="UP000053328">
    <property type="component" value="Unassembled WGS sequence"/>
</dbReference>
<gene>
    <name evidence="4" type="ORF">PV08_08686</name>
</gene>
<name>A0A0D2B3R1_9EURO</name>
<evidence type="ECO:0000313" key="4">
    <source>
        <dbReference type="EMBL" id="KIW13498.1"/>
    </source>
</evidence>
<feature type="compositionally biased region" description="Low complexity" evidence="1">
    <location>
        <begin position="254"/>
        <end position="270"/>
    </location>
</feature>
<feature type="chain" id="PRO_5002249446" description="Extracellular membrane protein CFEM domain-containing protein" evidence="3">
    <location>
        <begin position="23"/>
        <end position="297"/>
    </location>
</feature>
<dbReference type="HOGENOM" id="CLU_956462_0_0_1"/>
<evidence type="ECO:0008006" key="6">
    <source>
        <dbReference type="Google" id="ProtNLM"/>
    </source>
</evidence>
<accession>A0A0D2B3R1</accession>
<feature type="transmembrane region" description="Helical" evidence="2">
    <location>
        <begin position="279"/>
        <end position="296"/>
    </location>
</feature>
<dbReference type="VEuPathDB" id="FungiDB:PV08_08686"/>
<reference evidence="4 5" key="1">
    <citation type="submission" date="2015-01" db="EMBL/GenBank/DDBJ databases">
        <title>The Genome Sequence of Exophiala spinifera CBS89968.</title>
        <authorList>
            <consortium name="The Broad Institute Genomics Platform"/>
            <person name="Cuomo C."/>
            <person name="de Hoog S."/>
            <person name="Gorbushina A."/>
            <person name="Stielow B."/>
            <person name="Teixiera M."/>
            <person name="Abouelleil A."/>
            <person name="Chapman S.B."/>
            <person name="Priest M."/>
            <person name="Young S.K."/>
            <person name="Wortman J."/>
            <person name="Nusbaum C."/>
            <person name="Birren B."/>
        </authorList>
    </citation>
    <scope>NUCLEOTIDE SEQUENCE [LARGE SCALE GENOMIC DNA]</scope>
    <source>
        <strain evidence="4 5">CBS 89968</strain>
    </source>
</reference>
<dbReference type="RefSeq" id="XP_016233714.1">
    <property type="nucleotide sequence ID" value="XM_016383011.1"/>
</dbReference>
<proteinExistence type="predicted"/>
<evidence type="ECO:0000256" key="3">
    <source>
        <dbReference type="SAM" id="SignalP"/>
    </source>
</evidence>
<dbReference type="PROSITE" id="PS51257">
    <property type="entry name" value="PROKAR_LIPOPROTEIN"/>
    <property type="match status" value="1"/>
</dbReference>
<evidence type="ECO:0000256" key="2">
    <source>
        <dbReference type="SAM" id="Phobius"/>
    </source>
</evidence>
<feature type="region of interest" description="Disordered" evidence="1">
    <location>
        <begin position="254"/>
        <end position="276"/>
    </location>
</feature>
<keyword evidence="2" id="KW-1133">Transmembrane helix</keyword>
<evidence type="ECO:0000256" key="1">
    <source>
        <dbReference type="SAM" id="MobiDB-lite"/>
    </source>
</evidence>
<keyword evidence="2" id="KW-0812">Transmembrane</keyword>
<dbReference type="AlphaFoldDB" id="A0A0D2B3R1"/>
<dbReference type="EMBL" id="KN847497">
    <property type="protein sequence ID" value="KIW13498.1"/>
    <property type="molecule type" value="Genomic_DNA"/>
</dbReference>
<dbReference type="GeneID" id="27335769"/>
<keyword evidence="5" id="KW-1185">Reference proteome</keyword>
<keyword evidence="3" id="KW-0732">Signal</keyword>
<keyword evidence="2" id="KW-0472">Membrane</keyword>
<evidence type="ECO:0000313" key="5">
    <source>
        <dbReference type="Proteomes" id="UP000053328"/>
    </source>
</evidence>
<protein>
    <recommendedName>
        <fullName evidence="6">Extracellular membrane protein CFEM domain-containing protein</fullName>
    </recommendedName>
</protein>
<dbReference type="OrthoDB" id="4154769at2759"/>
<organism evidence="4 5">
    <name type="scientific">Exophiala spinifera</name>
    <dbReference type="NCBI Taxonomy" id="91928"/>
    <lineage>
        <taxon>Eukaryota</taxon>
        <taxon>Fungi</taxon>
        <taxon>Dikarya</taxon>
        <taxon>Ascomycota</taxon>
        <taxon>Pezizomycotina</taxon>
        <taxon>Eurotiomycetes</taxon>
        <taxon>Chaetothyriomycetidae</taxon>
        <taxon>Chaetothyriales</taxon>
        <taxon>Herpotrichiellaceae</taxon>
        <taxon>Exophiala</taxon>
    </lineage>
</organism>